<proteinExistence type="inferred from homology"/>
<comment type="similarity">
    <text evidence="1 4 5">Belongs to the cullin family.</text>
</comment>
<dbReference type="Proteomes" id="UP000030748">
    <property type="component" value="Unassembled WGS sequence"/>
</dbReference>
<organism evidence="7 8">
    <name type="scientific">Erythranthe guttata</name>
    <name type="common">Yellow monkey flower</name>
    <name type="synonym">Mimulus guttatus</name>
    <dbReference type="NCBI Taxonomy" id="4155"/>
    <lineage>
        <taxon>Eukaryota</taxon>
        <taxon>Viridiplantae</taxon>
        <taxon>Streptophyta</taxon>
        <taxon>Embryophyta</taxon>
        <taxon>Tracheophyta</taxon>
        <taxon>Spermatophyta</taxon>
        <taxon>Magnoliopsida</taxon>
        <taxon>eudicotyledons</taxon>
        <taxon>Gunneridae</taxon>
        <taxon>Pentapetalae</taxon>
        <taxon>asterids</taxon>
        <taxon>lamiids</taxon>
        <taxon>Lamiales</taxon>
        <taxon>Phrymaceae</taxon>
        <taxon>Erythranthe</taxon>
    </lineage>
</organism>
<gene>
    <name evidence="7" type="ORF">MIMGU_mgv1a002087mg</name>
</gene>
<dbReference type="InterPro" id="IPR036317">
    <property type="entry name" value="Cullin_homology_sf"/>
</dbReference>
<dbReference type="FunFam" id="1.20.1310.10:FF:000025">
    <property type="entry name" value="Cullin-1, putative"/>
    <property type="match status" value="1"/>
</dbReference>
<dbReference type="Gene3D" id="1.10.10.10">
    <property type="entry name" value="Winged helix-like DNA-binding domain superfamily/Winged helix DNA-binding domain"/>
    <property type="match status" value="1"/>
</dbReference>
<evidence type="ECO:0000256" key="5">
    <source>
        <dbReference type="RuleBase" id="RU003829"/>
    </source>
</evidence>
<dbReference type="InterPro" id="IPR059120">
    <property type="entry name" value="Cullin-like_AB"/>
</dbReference>
<dbReference type="FunFam" id="1.20.1310.10:FF:000013">
    <property type="entry name" value="Cullin-1 like"/>
    <property type="match status" value="1"/>
</dbReference>
<keyword evidence="2" id="KW-1017">Isopeptide bond</keyword>
<dbReference type="Pfam" id="PF00888">
    <property type="entry name" value="Cullin"/>
    <property type="match status" value="1"/>
</dbReference>
<dbReference type="SUPFAM" id="SSF75632">
    <property type="entry name" value="Cullin homology domain"/>
    <property type="match status" value="1"/>
</dbReference>
<dbReference type="FunFam" id="1.10.10.10:FF:000503">
    <property type="entry name" value="Cullin-1"/>
    <property type="match status" value="1"/>
</dbReference>
<dbReference type="AlphaFoldDB" id="A0A022QTN5"/>
<protein>
    <recommendedName>
        <fullName evidence="3">Cullin-1</fullName>
    </recommendedName>
</protein>
<dbReference type="InterPro" id="IPR019559">
    <property type="entry name" value="Cullin_neddylation_domain"/>
</dbReference>
<dbReference type="Gene3D" id="3.30.230.130">
    <property type="entry name" value="Cullin, Chain C, Domain 2"/>
    <property type="match status" value="1"/>
</dbReference>
<keyword evidence="8" id="KW-1185">Reference proteome</keyword>
<accession>A0A022QTN5</accession>
<evidence type="ECO:0000256" key="4">
    <source>
        <dbReference type="PROSITE-ProRule" id="PRU00330"/>
    </source>
</evidence>
<evidence type="ECO:0000256" key="1">
    <source>
        <dbReference type="ARBA" id="ARBA00006019"/>
    </source>
</evidence>
<dbReference type="PROSITE" id="PS50069">
    <property type="entry name" value="CULLIN_2"/>
    <property type="match status" value="1"/>
</dbReference>
<evidence type="ECO:0000259" key="6">
    <source>
        <dbReference type="PROSITE" id="PS50069"/>
    </source>
</evidence>
<dbReference type="SUPFAM" id="SSF46785">
    <property type="entry name" value="Winged helix' DNA-binding domain"/>
    <property type="match status" value="1"/>
</dbReference>
<dbReference type="GO" id="GO:0031461">
    <property type="term" value="C:cullin-RING ubiquitin ligase complex"/>
    <property type="evidence" value="ECO:0000318"/>
    <property type="project" value="GO_Central"/>
</dbReference>
<dbReference type="InterPro" id="IPR036390">
    <property type="entry name" value="WH_DNA-bd_sf"/>
</dbReference>
<sequence length="716" mass="83375">MVISQIKAMEEGWAIMEDGIAKVKNILEELESQFSSEEYMRLYTYPSRIFYKIYYVNPSLRDKHDEFMLRELVRRWSDHKVMVKWLSRFLSYLDRYFVVRKKIESVKDHGFSCFRDMAYGEVKHKAKDAVIALVNKEREGGQIDRALLKNVLDVFVEMGKGKIEFYTDDFEDAMLKDTAHYYSRKASQWIFQDSCPDYMLKVEECLKTEKNRVSHYLHSSSETKLLEQVENELLVVYANQLLEKETGCRALLRDDKVDELSRMYRLFHNIPKGLEEVAKIFKEHVHSEGLMAIQMIEDATFNKTEKAGGARGEHALMTTFIELHNKYSAYTTGCFCNNAVLHKALKQAFESFCNQVVCGTSNADHLASYCDYILKKGGSEKISDEAIDESMDKIVKLLAYISDKDLFAEFSRKKLSRRLLFDRNVNDDHERLFLTKLKQQCGGQCTSKMEGMVTDLALAKENQNQFHEYLINNNAAIPGMDLTVNVLTTGFWPTYKTCDLRLPAEMVKCVQVFKEHYEAKTKHRKLTWIYSLGTCSINGKFDSKTIELVVGTYQGAVLLLFNDAQRLSYSDIKTQLNFEDDDLMRVLHSLSCSKYKILKKDPDSKFVSPNDYFEFNSKFTDKMRRIRIPLPVVDDRKKVIQDVDNDRRYSIDAALVRIMKGRKILGHQQLILECVEMLSHMFKPDVKVIKKRIEDLLARDYLERDAENPNLYKYVA</sequence>
<dbReference type="InterPro" id="IPR016158">
    <property type="entry name" value="Cullin_homology"/>
</dbReference>
<dbReference type="InterPro" id="IPR001373">
    <property type="entry name" value="Cullin_N"/>
</dbReference>
<evidence type="ECO:0000313" key="8">
    <source>
        <dbReference type="Proteomes" id="UP000030748"/>
    </source>
</evidence>
<dbReference type="GO" id="GO:0006511">
    <property type="term" value="P:ubiquitin-dependent protein catabolic process"/>
    <property type="evidence" value="ECO:0007669"/>
    <property type="project" value="InterPro"/>
</dbReference>
<name>A0A022QTN5_ERYGU</name>
<dbReference type="SUPFAM" id="SSF74788">
    <property type="entry name" value="Cullin repeat-like"/>
    <property type="match status" value="1"/>
</dbReference>
<feature type="domain" description="Cullin family profile" evidence="6">
    <location>
        <begin position="361"/>
        <end position="591"/>
    </location>
</feature>
<dbReference type="SMART" id="SM00182">
    <property type="entry name" value="CULLIN"/>
    <property type="match status" value="1"/>
</dbReference>
<reference evidence="7 8" key="1">
    <citation type="journal article" date="2013" name="Proc. Natl. Acad. Sci. U.S.A.">
        <title>Fine-scale variation in meiotic recombination in Mimulus inferred from population shotgun sequencing.</title>
        <authorList>
            <person name="Hellsten U."/>
            <person name="Wright K.M."/>
            <person name="Jenkins J."/>
            <person name="Shu S."/>
            <person name="Yuan Y."/>
            <person name="Wessler S.R."/>
            <person name="Schmutz J."/>
            <person name="Willis J.H."/>
            <person name="Rokhsar D.S."/>
        </authorList>
    </citation>
    <scope>NUCLEOTIDE SEQUENCE [LARGE SCALE GENOMIC DNA]</scope>
    <source>
        <strain evidence="8">cv. DUN x IM62</strain>
    </source>
</reference>
<dbReference type="SMART" id="SM00884">
    <property type="entry name" value="Cullin_Nedd8"/>
    <property type="match status" value="1"/>
</dbReference>
<dbReference type="STRING" id="4155.A0A022QTN5"/>
<dbReference type="GO" id="GO:0016567">
    <property type="term" value="P:protein ubiquitination"/>
    <property type="evidence" value="ECO:0000318"/>
    <property type="project" value="GO_Central"/>
</dbReference>
<evidence type="ECO:0000256" key="3">
    <source>
        <dbReference type="ARBA" id="ARBA00069612"/>
    </source>
</evidence>
<dbReference type="Pfam" id="PF26557">
    <property type="entry name" value="Cullin_AB"/>
    <property type="match status" value="1"/>
</dbReference>
<dbReference type="Pfam" id="PF10557">
    <property type="entry name" value="Cullin_Nedd8"/>
    <property type="match status" value="1"/>
</dbReference>
<dbReference type="Gene3D" id="1.20.1310.10">
    <property type="entry name" value="Cullin Repeats"/>
    <property type="match status" value="4"/>
</dbReference>
<evidence type="ECO:0000313" key="7">
    <source>
        <dbReference type="EMBL" id="EYU29860.1"/>
    </source>
</evidence>
<dbReference type="InterPro" id="IPR016159">
    <property type="entry name" value="Cullin_repeat-like_dom_sf"/>
</dbReference>
<dbReference type="PANTHER" id="PTHR11932">
    <property type="entry name" value="CULLIN"/>
    <property type="match status" value="1"/>
</dbReference>
<evidence type="ECO:0000256" key="2">
    <source>
        <dbReference type="ARBA" id="ARBA00022499"/>
    </source>
</evidence>
<dbReference type="InterPro" id="IPR045093">
    <property type="entry name" value="Cullin"/>
</dbReference>
<dbReference type="eggNOG" id="KOG2166">
    <property type="taxonomic scope" value="Eukaryota"/>
</dbReference>
<dbReference type="InterPro" id="IPR036388">
    <property type="entry name" value="WH-like_DNA-bd_sf"/>
</dbReference>
<dbReference type="GO" id="GO:0031625">
    <property type="term" value="F:ubiquitin protein ligase binding"/>
    <property type="evidence" value="ECO:0000318"/>
    <property type="project" value="GO_Central"/>
</dbReference>
<dbReference type="EMBL" id="KI631137">
    <property type="protein sequence ID" value="EYU29860.1"/>
    <property type="molecule type" value="Genomic_DNA"/>
</dbReference>